<dbReference type="EMBL" id="SWBP01000001">
    <property type="protein sequence ID" value="TKC00176.1"/>
    <property type="molecule type" value="Genomic_DNA"/>
</dbReference>
<gene>
    <name evidence="2" type="ORF">FA046_00395</name>
</gene>
<accession>A0A4U1C2Y3</accession>
<dbReference type="InterPro" id="IPR014907">
    <property type="entry name" value="BT4734-like_N"/>
</dbReference>
<evidence type="ECO:0000259" key="1">
    <source>
        <dbReference type="Pfam" id="PF08800"/>
    </source>
</evidence>
<dbReference type="Pfam" id="PF13148">
    <property type="entry name" value="DUF3987"/>
    <property type="match status" value="1"/>
</dbReference>
<protein>
    <submittedName>
        <fullName evidence="2">DUF3987 domain-containing protein</fullName>
    </submittedName>
</protein>
<dbReference type="Proteomes" id="UP000308181">
    <property type="component" value="Unassembled WGS sequence"/>
</dbReference>
<sequence>MENISIFKNLVDHQTEESFEHIFNQIQNDTFKNQIENIRLKLKKGKTVEADKLKKSLPAFTTSGSFLNGRKAKLITTYSQYIILDIDDLMAINVETVKNKAALAPYTYCAFISPSGLGIKVIAKTNANLEQHHDAYIQLCNYYEIALETTIDQSGKDVSRLCFFSHDPEIFINSSASVYEINLSQEEEIPFSKREEPVPTDWSKTFNEAIVFTERKSTYTEGNRNNFIHLLTCNCNRKGIPVNDTFELIKSRYDLPISEIEASIKNVYQNNAQEFASDTKSAKSANLQSDDDNTLTKDYLKDTPIIPQSVYETLPDILKITSDNFNDDERKRDVFLTSALVVLSGCLPNVTGIYHQETVFTHLFSFVVAPAASGKGVLKNAKRLGDKIHERLLEESKYALKEYDKQKTHYELLKRNYKGEGEAPEKPEIPPFKLLFIPGDSSQAKILELLRDNDGKGIICETEADTVSGANKQDWGNYSPILRGGFHHEKISVSRKTDNLLIEIPSPCIAVALSGTPNQVGRLIASAEDGLFSRFIFYAFKSEIVWRNPAPVSHKKTLNQLFDEASTTILQIHDVLIQYPIQMTLSQTQWSKLNQSFEGKLNNVALFTGEDAISVVFRLGLIAFRFCMIFTALRRFENADTSNNLQCEEQDFENALVLSDVYLQHSLLIFNNLSGDEKKTDYKIPDNKQRFFDALPTTIFQRKEAVEIGKSFDLSARTVDCFLRASVPSILTLVKTGYYQKFI</sequence>
<organism evidence="2 3">
    <name type="scientific">Pedobacter cryophilus</name>
    <dbReference type="NCBI Taxonomy" id="2571271"/>
    <lineage>
        <taxon>Bacteria</taxon>
        <taxon>Pseudomonadati</taxon>
        <taxon>Bacteroidota</taxon>
        <taxon>Sphingobacteriia</taxon>
        <taxon>Sphingobacteriales</taxon>
        <taxon>Sphingobacteriaceae</taxon>
        <taxon>Pedobacter</taxon>
    </lineage>
</organism>
<proteinExistence type="predicted"/>
<evidence type="ECO:0000313" key="3">
    <source>
        <dbReference type="Proteomes" id="UP000308181"/>
    </source>
</evidence>
<keyword evidence="3" id="KW-1185">Reference proteome</keyword>
<name>A0A4U1C2Y3_9SPHI</name>
<reference evidence="2 3" key="1">
    <citation type="submission" date="2019-04" db="EMBL/GenBank/DDBJ databases">
        <title>Pedobacter sp. AR-3-17 sp. nov., isolated from Arctic soil.</title>
        <authorList>
            <person name="Dahal R.H."/>
            <person name="Kim D.-U."/>
        </authorList>
    </citation>
    <scope>NUCLEOTIDE SEQUENCE [LARGE SCALE GENOMIC DNA]</scope>
    <source>
        <strain evidence="2 3">AR-3-17</strain>
    </source>
</reference>
<dbReference type="InterPro" id="IPR025048">
    <property type="entry name" value="DUF3987"/>
</dbReference>
<evidence type="ECO:0000313" key="2">
    <source>
        <dbReference type="EMBL" id="TKC00176.1"/>
    </source>
</evidence>
<comment type="caution">
    <text evidence="2">The sequence shown here is derived from an EMBL/GenBank/DDBJ whole genome shotgun (WGS) entry which is preliminary data.</text>
</comment>
<dbReference type="RefSeq" id="WP_136824385.1">
    <property type="nucleotide sequence ID" value="NZ_SWBP01000001.1"/>
</dbReference>
<dbReference type="OrthoDB" id="9801888at2"/>
<dbReference type="AlphaFoldDB" id="A0A4U1C2Y3"/>
<dbReference type="Pfam" id="PF08800">
    <property type="entry name" value="BT4734-like_N"/>
    <property type="match status" value="1"/>
</dbReference>
<feature type="domain" description="BT4734-like N-terminal" evidence="1">
    <location>
        <begin position="53"/>
        <end position="171"/>
    </location>
</feature>